<dbReference type="EMBL" id="ML995881">
    <property type="protein sequence ID" value="KAF2765883.1"/>
    <property type="molecule type" value="Genomic_DNA"/>
</dbReference>
<evidence type="ECO:0000256" key="1">
    <source>
        <dbReference type="SAM" id="Phobius"/>
    </source>
</evidence>
<feature type="transmembrane region" description="Helical" evidence="1">
    <location>
        <begin position="53"/>
        <end position="72"/>
    </location>
</feature>
<keyword evidence="1" id="KW-0812">Transmembrane</keyword>
<sequence>MAGGIPHIVIISRALKGNVYPYPLGLSNPLACRISVKHRLVAGQRLLDFVRRIHLSFLALFYPLIIAGSLLCHSE</sequence>
<gene>
    <name evidence="2" type="ORF">EJ03DRAFT_194373</name>
</gene>
<evidence type="ECO:0000313" key="3">
    <source>
        <dbReference type="Proteomes" id="UP000799436"/>
    </source>
</evidence>
<reference evidence="2" key="1">
    <citation type="journal article" date="2020" name="Stud. Mycol.">
        <title>101 Dothideomycetes genomes: a test case for predicting lifestyles and emergence of pathogens.</title>
        <authorList>
            <person name="Haridas S."/>
            <person name="Albert R."/>
            <person name="Binder M."/>
            <person name="Bloem J."/>
            <person name="Labutti K."/>
            <person name="Salamov A."/>
            <person name="Andreopoulos B."/>
            <person name="Baker S."/>
            <person name="Barry K."/>
            <person name="Bills G."/>
            <person name="Bluhm B."/>
            <person name="Cannon C."/>
            <person name="Castanera R."/>
            <person name="Culley D."/>
            <person name="Daum C."/>
            <person name="Ezra D."/>
            <person name="Gonzalez J."/>
            <person name="Henrissat B."/>
            <person name="Kuo A."/>
            <person name="Liang C."/>
            <person name="Lipzen A."/>
            <person name="Lutzoni F."/>
            <person name="Magnuson J."/>
            <person name="Mondo S."/>
            <person name="Nolan M."/>
            <person name="Ohm R."/>
            <person name="Pangilinan J."/>
            <person name="Park H.-J."/>
            <person name="Ramirez L."/>
            <person name="Alfaro M."/>
            <person name="Sun H."/>
            <person name="Tritt A."/>
            <person name="Yoshinaga Y."/>
            <person name="Zwiers L.-H."/>
            <person name="Turgeon B."/>
            <person name="Goodwin S."/>
            <person name="Spatafora J."/>
            <person name="Crous P."/>
            <person name="Grigoriev I."/>
        </authorList>
    </citation>
    <scope>NUCLEOTIDE SEQUENCE</scope>
    <source>
        <strain evidence="2">CBS 116005</strain>
    </source>
</reference>
<keyword evidence="3" id="KW-1185">Reference proteome</keyword>
<proteinExistence type="predicted"/>
<keyword evidence="1" id="KW-0472">Membrane</keyword>
<dbReference type="Proteomes" id="UP000799436">
    <property type="component" value="Unassembled WGS sequence"/>
</dbReference>
<evidence type="ECO:0000313" key="2">
    <source>
        <dbReference type="EMBL" id="KAF2765883.1"/>
    </source>
</evidence>
<name>A0A6G1KYY2_9PEZI</name>
<protein>
    <submittedName>
        <fullName evidence="2">Uncharacterized protein</fullName>
    </submittedName>
</protein>
<dbReference type="AlphaFoldDB" id="A0A6G1KYY2"/>
<organism evidence="2 3">
    <name type="scientific">Teratosphaeria nubilosa</name>
    <dbReference type="NCBI Taxonomy" id="161662"/>
    <lineage>
        <taxon>Eukaryota</taxon>
        <taxon>Fungi</taxon>
        <taxon>Dikarya</taxon>
        <taxon>Ascomycota</taxon>
        <taxon>Pezizomycotina</taxon>
        <taxon>Dothideomycetes</taxon>
        <taxon>Dothideomycetidae</taxon>
        <taxon>Mycosphaerellales</taxon>
        <taxon>Teratosphaeriaceae</taxon>
        <taxon>Teratosphaeria</taxon>
    </lineage>
</organism>
<keyword evidence="1" id="KW-1133">Transmembrane helix</keyword>
<accession>A0A6G1KYY2</accession>